<dbReference type="InterPro" id="IPR017896">
    <property type="entry name" value="4Fe4S_Fe-S-bd"/>
</dbReference>
<protein>
    <submittedName>
        <fullName evidence="2">Oxidoreductase</fullName>
    </submittedName>
</protein>
<dbReference type="RefSeq" id="WP_283832003.1">
    <property type="nucleotide sequence ID" value="NZ_JASJEU010000013.1"/>
</dbReference>
<evidence type="ECO:0000313" key="2">
    <source>
        <dbReference type="EMBL" id="MDJ1650662.1"/>
    </source>
</evidence>
<feature type="domain" description="4Fe-4S ferredoxin-type" evidence="1">
    <location>
        <begin position="4"/>
        <end position="34"/>
    </location>
</feature>
<dbReference type="SUPFAM" id="SSF54862">
    <property type="entry name" value="4Fe-4S ferredoxins"/>
    <property type="match status" value="1"/>
</dbReference>
<gene>
    <name evidence="2" type="ORF">QNJ86_07600</name>
</gene>
<evidence type="ECO:0000313" key="3">
    <source>
        <dbReference type="Proteomes" id="UP001232750"/>
    </source>
</evidence>
<dbReference type="Proteomes" id="UP001232750">
    <property type="component" value="Unassembled WGS sequence"/>
</dbReference>
<organism evidence="2 3">
    <name type="scientific">Gordonibacter faecis</name>
    <dbReference type="NCBI Taxonomy" id="3047475"/>
    <lineage>
        <taxon>Bacteria</taxon>
        <taxon>Bacillati</taxon>
        <taxon>Actinomycetota</taxon>
        <taxon>Coriobacteriia</taxon>
        <taxon>Eggerthellales</taxon>
        <taxon>Eggerthellaceae</taxon>
        <taxon>Gordonibacter</taxon>
    </lineage>
</organism>
<reference evidence="2 3" key="1">
    <citation type="submission" date="2023-05" db="EMBL/GenBank/DDBJ databases">
        <title>Gordonibacter KGMB12511T sp. nov., isolated from faeces of healthy Korean.</title>
        <authorList>
            <person name="Kim H.S."/>
            <person name="Kim J.-S."/>
            <person name="Suh M.K."/>
            <person name="Eom M.K."/>
            <person name="Do H.E."/>
            <person name="Lee J.-S."/>
        </authorList>
    </citation>
    <scope>NUCLEOTIDE SEQUENCE [LARGE SCALE GENOMIC DNA]</scope>
    <source>
        <strain evidence="2 3">KGMB12511</strain>
    </source>
</reference>
<evidence type="ECO:0000259" key="1">
    <source>
        <dbReference type="PROSITE" id="PS51379"/>
    </source>
</evidence>
<dbReference type="EMBL" id="JASJEU010000013">
    <property type="protein sequence ID" value="MDJ1650662.1"/>
    <property type="molecule type" value="Genomic_DNA"/>
</dbReference>
<keyword evidence="3" id="KW-1185">Reference proteome</keyword>
<sequence>MAKKGLMIDYLLCTGCHSCEVSCKLEKGLPTGKYGIKLAEDKPWQIDEDTWEYKWIPVPTQLCDLCEERTAAGKVPSCVLHCCSHCMHYGDMEELAKEMAELDRKAVLFTV</sequence>
<proteinExistence type="predicted"/>
<comment type="caution">
    <text evidence="2">The sequence shown here is derived from an EMBL/GenBank/DDBJ whole genome shotgun (WGS) entry which is preliminary data.</text>
</comment>
<accession>A0ABT7DMP2</accession>
<dbReference type="Gene3D" id="3.30.70.20">
    <property type="match status" value="1"/>
</dbReference>
<name>A0ABT7DMP2_9ACTN</name>
<dbReference type="PROSITE" id="PS51379">
    <property type="entry name" value="4FE4S_FER_2"/>
    <property type="match status" value="1"/>
</dbReference>